<reference evidence="2 3" key="1">
    <citation type="submission" date="2020-01" db="EMBL/GenBank/DDBJ databases">
        <title>Complete genome sequence of a human oral phylogroup 1 Treponema sp. strain ATCC 700766, originally isolated from periodontitis dental plaque.</title>
        <authorList>
            <person name="Chan Y."/>
            <person name="Huo Y.-B."/>
            <person name="Yu X.-L."/>
            <person name="Zeng H."/>
            <person name="Leung W.-K."/>
            <person name="Watt R.M."/>
        </authorList>
    </citation>
    <scope>NUCLEOTIDE SEQUENCE [LARGE SCALE GENOMIC DNA]</scope>
    <source>
        <strain evidence="2 3">OMZ 804</strain>
    </source>
</reference>
<feature type="chain" id="PRO_5026660774" description="Lipoprotein" evidence="1">
    <location>
        <begin position="20"/>
        <end position="220"/>
    </location>
</feature>
<feature type="signal peptide" evidence="1">
    <location>
        <begin position="1"/>
        <end position="19"/>
    </location>
</feature>
<organism evidence="2 3">
    <name type="scientific">Treponema vincentii</name>
    <dbReference type="NCBI Taxonomy" id="69710"/>
    <lineage>
        <taxon>Bacteria</taxon>
        <taxon>Pseudomonadati</taxon>
        <taxon>Spirochaetota</taxon>
        <taxon>Spirochaetia</taxon>
        <taxon>Spirochaetales</taxon>
        <taxon>Treponemataceae</taxon>
        <taxon>Treponema</taxon>
    </lineage>
</organism>
<dbReference type="AlphaFoldDB" id="A0A6P1Y201"/>
<accession>A0A6P1Y201</accession>
<protein>
    <recommendedName>
        <fullName evidence="4">Lipoprotein</fullName>
    </recommendedName>
</protein>
<evidence type="ECO:0000256" key="1">
    <source>
        <dbReference type="SAM" id="SignalP"/>
    </source>
</evidence>
<keyword evidence="1" id="KW-0732">Signal</keyword>
<proteinExistence type="predicted"/>
<evidence type="ECO:0008006" key="4">
    <source>
        <dbReference type="Google" id="ProtNLM"/>
    </source>
</evidence>
<dbReference type="EMBL" id="CP048020">
    <property type="protein sequence ID" value="QHX43771.1"/>
    <property type="molecule type" value="Genomic_DNA"/>
</dbReference>
<evidence type="ECO:0000313" key="3">
    <source>
        <dbReference type="Proteomes" id="UP000464374"/>
    </source>
</evidence>
<name>A0A6P1Y201_9SPIR</name>
<dbReference type="RefSeq" id="WP_162664078.1">
    <property type="nucleotide sequence ID" value="NZ_CP048020.1"/>
</dbReference>
<evidence type="ECO:0000313" key="2">
    <source>
        <dbReference type="EMBL" id="QHX43771.1"/>
    </source>
</evidence>
<dbReference type="KEGG" id="trz:GWP43_10330"/>
<gene>
    <name evidence="2" type="ORF">GWP43_10330</name>
</gene>
<dbReference type="Proteomes" id="UP000464374">
    <property type="component" value="Chromosome"/>
</dbReference>
<sequence length="220" mass="24983">MHKKLLPVLYLLFFSSVLLVGMSADDAYPIIEKTVSALPMQKNTIYYTSDDDIQLILGTAADTGINLFELIDCMYRYLAVNNKRLEISGKILRNARASFSYGGYPVEQLLPIDTIVSVQVGACFTKNQNPLELELNAPYSVYIEIATAAYDTRCGFTKLQPLNFLESYGMYIKKWNITKQIRKIHLYEPGFGAIYARGFFKPKKWELRAISRIPPQSAEP</sequence>